<evidence type="ECO:0008006" key="4">
    <source>
        <dbReference type="Google" id="ProtNLM"/>
    </source>
</evidence>
<reference evidence="2 3" key="1">
    <citation type="submission" date="2015-11" db="EMBL/GenBank/DDBJ databases">
        <title>Genomic analysis of 38 Legionella species identifies large and diverse effector repertoires.</title>
        <authorList>
            <person name="Burstein D."/>
            <person name="Amaro F."/>
            <person name="Zusman T."/>
            <person name="Lifshitz Z."/>
            <person name="Cohen O."/>
            <person name="Gilbert J.A."/>
            <person name="Pupko T."/>
            <person name="Shuman H.A."/>
            <person name="Segal G."/>
        </authorList>
    </citation>
    <scope>NUCLEOTIDE SEQUENCE [LARGE SCALE GENOMIC DNA]</scope>
    <source>
        <strain evidence="2 3">JA-26-G1-E2</strain>
    </source>
</reference>
<evidence type="ECO:0000313" key="3">
    <source>
        <dbReference type="Proteomes" id="UP000054715"/>
    </source>
</evidence>
<evidence type="ECO:0000313" key="2">
    <source>
        <dbReference type="EMBL" id="KTD08389.1"/>
    </source>
</evidence>
<sequence>MSLKPWREIARPHKDVLEGTFKQSEFAADISQVASGTATDEYQDAEKFFSRTFITEGMRLLLISVAQRLVGQGGDPVIQLQTAFGGGKTHTMLAVLHLASRQVSTDRLLGIPPILDKAGIQDLPSAKVAVIDGIKLSPSQPQQHGTGNQKLVVNTLWGELAWQLLGEEGYAMVAQSDADGTSPGKEVLRQLIEKAAPCVILIDELVAFIRQLELGKQFKAGTFDSNISFIQALTEAMKTVPNAILLASLPESELEVGGIMGQRSLESLEKYFARVESIWKPVASTEAFEIVRRRLFESAGERAEIEGISRQFSDFYRTHSDKFPLETQSNVYFERLCQSYPIHPEVFDRLYEDWSTLDKFQRTRGVLQYMAIVIHRLWNSDNKDALIMPGSIPLDDSNVRNKSIHYLPQGWEPVLEKEVDGPRSEPADIDGHDTRFGSVQAARRAMRTIFLGSAPSNAAQGVKGLNQEHILLGCVQPRQTIGVFEDVLKRLRDRLHYLYSEQERYYLDTRPNLRREMESRKQNINQQQELHPLLKESVARIFGRNHCFGGIHVFTPSIDIPDDYALGPRLVVLPPSAAYSRGDARLTYEAAEEILRNRGDQPRQKQNRLIFFAADYDVVSRLNDAGKTYLAWKSIVSDVTDGKLDLTVSLSKQAIRNAEVAEQSLQQIVRETYKWIICPVEDFVRGKPELTWEAVSVSPATQNLIAEIENTLREEEWLTSEWSPIHLRNTLQKWYFKDGVKDVSALKVWQDSCHYLYLPRLVNDQVFKNAITSGLNSEDYFGFASGKDGDRYLGFIFGCDSMPTLDESSLLIEREAAAEYRERTKPVPQPELIQSTGGKPTPLTTGVAGTTSGFHPQQLPSKSTSMPPPIQTAVKRQFYGNIELDPVKAKMEFATIVDEVVQQFTAKLGVEVSISVEIQAKSKDGFDEALQRTITENCNVLRFSSSEFDEE</sequence>
<dbReference type="AlphaFoldDB" id="A0A0W0UKQ1"/>
<feature type="compositionally biased region" description="Polar residues" evidence="1">
    <location>
        <begin position="832"/>
        <end position="843"/>
    </location>
</feature>
<gene>
    <name evidence="2" type="ORF">Ljam_2584</name>
</gene>
<name>A0A0W0UKQ1_9GAMM</name>
<evidence type="ECO:0000256" key="1">
    <source>
        <dbReference type="SAM" id="MobiDB-lite"/>
    </source>
</evidence>
<dbReference type="Proteomes" id="UP000054715">
    <property type="component" value="Unassembled WGS sequence"/>
</dbReference>
<accession>A0A0W0UKQ1</accession>
<dbReference type="OrthoDB" id="9757917at2"/>
<dbReference type="EMBL" id="LNYG01000013">
    <property type="protein sequence ID" value="KTD08389.1"/>
    <property type="molecule type" value="Genomic_DNA"/>
</dbReference>
<organism evidence="2 3">
    <name type="scientific">Legionella jamestowniensis</name>
    <dbReference type="NCBI Taxonomy" id="455"/>
    <lineage>
        <taxon>Bacteria</taxon>
        <taxon>Pseudomonadati</taxon>
        <taxon>Pseudomonadota</taxon>
        <taxon>Gammaproteobacteria</taxon>
        <taxon>Legionellales</taxon>
        <taxon>Legionellaceae</taxon>
        <taxon>Legionella</taxon>
    </lineage>
</organism>
<dbReference type="PATRIC" id="fig|455.5.peg.2719"/>
<comment type="caution">
    <text evidence="2">The sequence shown here is derived from an EMBL/GenBank/DDBJ whole genome shotgun (WGS) entry which is preliminary data.</text>
</comment>
<feature type="region of interest" description="Disordered" evidence="1">
    <location>
        <begin position="821"/>
        <end position="843"/>
    </location>
</feature>
<proteinExistence type="predicted"/>
<dbReference type="Pfam" id="PF04465">
    <property type="entry name" value="DUF499"/>
    <property type="match status" value="1"/>
</dbReference>
<dbReference type="STRING" id="455.Ljam_2584"/>
<protein>
    <recommendedName>
        <fullName evidence="4">ATP-binding protein</fullName>
    </recommendedName>
</protein>
<dbReference type="InterPro" id="IPR007555">
    <property type="entry name" value="DUF499"/>
</dbReference>